<keyword evidence="6" id="KW-0445">Lipid transport</keyword>
<evidence type="ECO:0000259" key="8">
    <source>
        <dbReference type="SMART" id="SM00737"/>
    </source>
</evidence>
<dbReference type="InterPro" id="IPR033917">
    <property type="entry name" value="ML_PG-PI_TP"/>
</dbReference>
<evidence type="ECO:0000256" key="1">
    <source>
        <dbReference type="ARBA" id="ARBA00002053"/>
    </source>
</evidence>
<dbReference type="Gene3D" id="2.60.40.770">
    <property type="match status" value="1"/>
</dbReference>
<keyword evidence="5 7" id="KW-0732">Signal</keyword>
<feature type="signal peptide" evidence="7">
    <location>
        <begin position="1"/>
        <end position="23"/>
    </location>
</feature>
<dbReference type="FunFam" id="2.60.40.770:FF:000002">
    <property type="entry name" value="putative phosphatidylglycerol/phosphatidylinositol transfer protein DDB_G0282179"/>
    <property type="match status" value="1"/>
</dbReference>
<evidence type="ECO:0000313" key="10">
    <source>
        <dbReference type="Proteomes" id="UP001632038"/>
    </source>
</evidence>
<dbReference type="GO" id="GO:0006869">
    <property type="term" value="P:lipid transport"/>
    <property type="evidence" value="ECO:0007669"/>
    <property type="project" value="UniProtKB-KW"/>
</dbReference>
<dbReference type="AlphaFoldDB" id="A0ABD3CEZ9"/>
<evidence type="ECO:0000256" key="5">
    <source>
        <dbReference type="ARBA" id="ARBA00022729"/>
    </source>
</evidence>
<organism evidence="9 10">
    <name type="scientific">Castilleja foliolosa</name>
    <dbReference type="NCBI Taxonomy" id="1961234"/>
    <lineage>
        <taxon>Eukaryota</taxon>
        <taxon>Viridiplantae</taxon>
        <taxon>Streptophyta</taxon>
        <taxon>Embryophyta</taxon>
        <taxon>Tracheophyta</taxon>
        <taxon>Spermatophyta</taxon>
        <taxon>Magnoliopsida</taxon>
        <taxon>eudicotyledons</taxon>
        <taxon>Gunneridae</taxon>
        <taxon>Pentapetalae</taxon>
        <taxon>asterids</taxon>
        <taxon>lamiids</taxon>
        <taxon>Lamiales</taxon>
        <taxon>Orobanchaceae</taxon>
        <taxon>Pedicularideae</taxon>
        <taxon>Castillejinae</taxon>
        <taxon>Castilleja</taxon>
    </lineage>
</organism>
<dbReference type="InterPro" id="IPR039670">
    <property type="entry name" value="NPC2-like"/>
</dbReference>
<feature type="chain" id="PRO_5044860841" description="MD-2-related lipid-recognition domain-containing protein" evidence="7">
    <location>
        <begin position="24"/>
        <end position="157"/>
    </location>
</feature>
<dbReference type="SMART" id="SM00737">
    <property type="entry name" value="ML"/>
    <property type="match status" value="1"/>
</dbReference>
<keyword evidence="10" id="KW-1185">Reference proteome</keyword>
<dbReference type="InterPro" id="IPR014756">
    <property type="entry name" value="Ig_E-set"/>
</dbReference>
<comment type="similarity">
    <text evidence="2">Belongs to the NPC2 family.</text>
</comment>
<dbReference type="Proteomes" id="UP001632038">
    <property type="component" value="Unassembled WGS sequence"/>
</dbReference>
<evidence type="ECO:0000256" key="7">
    <source>
        <dbReference type="SAM" id="SignalP"/>
    </source>
</evidence>
<dbReference type="CDD" id="cd00917">
    <property type="entry name" value="PG-PI_TP"/>
    <property type="match status" value="1"/>
</dbReference>
<protein>
    <recommendedName>
        <fullName evidence="8">MD-2-related lipid-recognition domain-containing protein</fullName>
    </recommendedName>
</protein>
<sequence>MAQMKVLGALVFALCLLVPLISAKTTDVKYCNTKTNYAVKVNALDIDPYPISKGKNTKFQITASTDEAISGGKLVIDVSYFGFHIHSEDHNLCDETSCPVSVGGFNVTHAQELPGYTPPGSYTLQMKMVDGGGKQLTCITFAFSIGFIAEENSLADI</sequence>
<dbReference type="SUPFAM" id="SSF81296">
    <property type="entry name" value="E set domains"/>
    <property type="match status" value="1"/>
</dbReference>
<evidence type="ECO:0000313" key="9">
    <source>
        <dbReference type="EMBL" id="KAL3628124.1"/>
    </source>
</evidence>
<evidence type="ECO:0000256" key="2">
    <source>
        <dbReference type="ARBA" id="ARBA00006370"/>
    </source>
</evidence>
<evidence type="ECO:0000256" key="6">
    <source>
        <dbReference type="ARBA" id="ARBA00023055"/>
    </source>
</evidence>
<proteinExistence type="inferred from homology"/>
<evidence type="ECO:0000256" key="3">
    <source>
        <dbReference type="ARBA" id="ARBA00011245"/>
    </source>
</evidence>
<gene>
    <name evidence="9" type="ORF">CASFOL_027170</name>
</gene>
<dbReference type="EMBL" id="JAVIJP010000036">
    <property type="protein sequence ID" value="KAL3628124.1"/>
    <property type="molecule type" value="Genomic_DNA"/>
</dbReference>
<dbReference type="PANTHER" id="PTHR11306:SF0">
    <property type="entry name" value="PHOSPHATIDYLGLYCEROL_PHOSPHATIDYLINOSITOL TRANSFER PROTEIN"/>
    <property type="match status" value="1"/>
</dbReference>
<keyword evidence="4" id="KW-0813">Transport</keyword>
<reference evidence="10" key="1">
    <citation type="journal article" date="2024" name="IScience">
        <title>Strigolactones Initiate the Formation of Haustorium-like Structures in Castilleja.</title>
        <authorList>
            <person name="Buerger M."/>
            <person name="Peterson D."/>
            <person name="Chory J."/>
        </authorList>
    </citation>
    <scope>NUCLEOTIDE SEQUENCE [LARGE SCALE GENOMIC DNA]</scope>
</reference>
<comment type="subunit">
    <text evidence="3">Monomer.</text>
</comment>
<feature type="domain" description="MD-2-related lipid-recognition" evidence="8">
    <location>
        <begin position="28"/>
        <end position="143"/>
    </location>
</feature>
<accession>A0ABD3CEZ9</accession>
<name>A0ABD3CEZ9_9LAMI</name>
<evidence type="ECO:0000256" key="4">
    <source>
        <dbReference type="ARBA" id="ARBA00022448"/>
    </source>
</evidence>
<dbReference type="PANTHER" id="PTHR11306">
    <property type="entry name" value="NIEMANN PICK TYPE C2 PROTEIN NPC2-RELATED"/>
    <property type="match status" value="1"/>
</dbReference>
<dbReference type="InterPro" id="IPR003172">
    <property type="entry name" value="ML_dom"/>
</dbReference>
<comment type="function">
    <text evidence="1">Catalyzes the intermembrane transfer of phosphatidylglycerol and phosphatidylinositol.</text>
</comment>
<comment type="caution">
    <text evidence="9">The sequence shown here is derived from an EMBL/GenBank/DDBJ whole genome shotgun (WGS) entry which is preliminary data.</text>
</comment>
<dbReference type="Pfam" id="PF02221">
    <property type="entry name" value="E1_DerP2_DerF2"/>
    <property type="match status" value="1"/>
</dbReference>